<dbReference type="InterPro" id="IPR032692">
    <property type="entry name" value="YccS_N"/>
</dbReference>
<feature type="transmembrane region" description="Helical" evidence="5">
    <location>
        <begin position="169"/>
        <end position="192"/>
    </location>
</feature>
<sequence length="733" mass="81929">MQRITKRDKNEYKPFIYQTRTGQSAWAPAMKEAGKRILSFNRSQIMALPAIRSVFGFAVPLVLGFVTHQIPIGVAIAAGASLLGTIGMTSASRVRKRILIYACIGFSFSAFVGSFIGNSPILCVLAAGIWGIGGGLMVALGQVAQLVGLECTLSMLLFTRFATDPLHAFLQALLTLIGAFWQTLLALIPLPLPGTQTERSSMAALYRDLADYAAKPADEVLGRNVRESLLKVQNVLAESKLKSRKEKLSAALLEAGERIRLCLLQLDQIQQLYRERNETRKQADAIKQVFQASSIMLGQIAHILEPQSPWLRLVPQHYIIKQALTRLRKQLSQIETVVDVQQPLNLAESIRDQLHYARKLARAWRSGQTASIKLITPEQPYLRLRDPLSTLKANLSFRSTAFRHAIRLGVTLALATALYRLIPLPLQRGYWIPLTTLLVLKPDWSTTLSRGFARALGTILGAVITTFVIAVTDPHPILHVIFLILFAYVAYALLYANYSSFSLMVTVMTVLMLAFVTPQPLDLALFRALDTAIGGTLAMLAYFIWPTWEYRQIPDNIADRLSCLNAYLIAVLKAIENPDDYNEVNLQKARTETRLSRSNAETSVQRARNEPFPHTLNSAAIDGTLQAADNIAGSALILEGALLNKRFVQVCEELEPFRQRVDTALQEFVHAIKEQRSPAPLPSFKEELDTLERWRKVRHLTEEERAARYLLVTEIKHIIDNISIIHNLLSKRS</sequence>
<dbReference type="AlphaFoldDB" id="A0A326U6U4"/>
<dbReference type="InterPro" id="IPR049453">
    <property type="entry name" value="Memb_transporter_dom"/>
</dbReference>
<evidence type="ECO:0000259" key="7">
    <source>
        <dbReference type="Pfam" id="PF13515"/>
    </source>
</evidence>
<evidence type="ECO:0000256" key="1">
    <source>
        <dbReference type="ARBA" id="ARBA00004141"/>
    </source>
</evidence>
<feature type="transmembrane region" description="Helical" evidence="5">
    <location>
        <begin position="451"/>
        <end position="471"/>
    </location>
</feature>
<feature type="transmembrane region" description="Helical" evidence="5">
    <location>
        <begin position="98"/>
        <end position="116"/>
    </location>
</feature>
<keyword evidence="9" id="KW-1185">Reference proteome</keyword>
<feature type="transmembrane region" description="Helical" evidence="5">
    <location>
        <begin position="45"/>
        <end position="66"/>
    </location>
</feature>
<name>A0A326U6U4_THEHA</name>
<evidence type="ECO:0000256" key="4">
    <source>
        <dbReference type="ARBA" id="ARBA00023136"/>
    </source>
</evidence>
<evidence type="ECO:0000256" key="5">
    <source>
        <dbReference type="SAM" id="Phobius"/>
    </source>
</evidence>
<feature type="transmembrane region" description="Helical" evidence="5">
    <location>
        <begin position="524"/>
        <end position="545"/>
    </location>
</feature>
<dbReference type="Pfam" id="PF12805">
    <property type="entry name" value="FUSC-like"/>
    <property type="match status" value="1"/>
</dbReference>
<feature type="transmembrane region" description="Helical" evidence="5">
    <location>
        <begin position="501"/>
        <end position="518"/>
    </location>
</feature>
<feature type="transmembrane region" description="Helical" evidence="5">
    <location>
        <begin position="405"/>
        <end position="422"/>
    </location>
</feature>
<comment type="caution">
    <text evidence="8">The sequence shown here is derived from an EMBL/GenBank/DDBJ whole genome shotgun (WGS) entry which is preliminary data.</text>
</comment>
<dbReference type="GO" id="GO:0016020">
    <property type="term" value="C:membrane"/>
    <property type="evidence" value="ECO:0007669"/>
    <property type="project" value="UniProtKB-SubCell"/>
</dbReference>
<feature type="domain" description="Integral membrane protein YccS N-terminal" evidence="6">
    <location>
        <begin position="99"/>
        <end position="217"/>
    </location>
</feature>
<dbReference type="EMBL" id="QKUF01000009">
    <property type="protein sequence ID" value="PZW29178.1"/>
    <property type="molecule type" value="Genomic_DNA"/>
</dbReference>
<dbReference type="Pfam" id="PF13515">
    <property type="entry name" value="FUSC_2"/>
    <property type="match status" value="1"/>
</dbReference>
<evidence type="ECO:0000256" key="2">
    <source>
        <dbReference type="ARBA" id="ARBA00022692"/>
    </source>
</evidence>
<keyword evidence="4 5" id="KW-0472">Membrane</keyword>
<dbReference type="RefSeq" id="WP_111323136.1">
    <property type="nucleotide sequence ID" value="NZ_BIFX01000001.1"/>
</dbReference>
<feature type="transmembrane region" description="Helical" evidence="5">
    <location>
        <begin position="122"/>
        <end position="140"/>
    </location>
</feature>
<dbReference type="InterPro" id="IPR052430">
    <property type="entry name" value="IVT-Associated"/>
</dbReference>
<comment type="subcellular location">
    <subcellularLocation>
        <location evidence="1">Membrane</location>
        <topology evidence="1">Multi-pass membrane protein</topology>
    </subcellularLocation>
</comment>
<proteinExistence type="predicted"/>
<feature type="domain" description="Integral membrane bound transporter" evidence="7">
    <location>
        <begin position="415"/>
        <end position="540"/>
    </location>
</feature>
<keyword evidence="2 5" id="KW-0812">Transmembrane</keyword>
<reference evidence="8 9" key="1">
    <citation type="submission" date="2018-06" db="EMBL/GenBank/DDBJ databases">
        <title>Genomic Encyclopedia of Archaeal and Bacterial Type Strains, Phase II (KMG-II): from individual species to whole genera.</title>
        <authorList>
            <person name="Goeker M."/>
        </authorList>
    </citation>
    <scope>NUCLEOTIDE SEQUENCE [LARGE SCALE GENOMIC DNA]</scope>
    <source>
        <strain evidence="8 9">ATCC BAA-1881</strain>
    </source>
</reference>
<dbReference type="PANTHER" id="PTHR47804:SF3">
    <property type="entry name" value="PROTEIN BRE4"/>
    <property type="match status" value="1"/>
</dbReference>
<evidence type="ECO:0000313" key="8">
    <source>
        <dbReference type="EMBL" id="PZW29178.1"/>
    </source>
</evidence>
<accession>A0A326U6U4</accession>
<organism evidence="8 9">
    <name type="scientific">Thermosporothrix hazakensis</name>
    <dbReference type="NCBI Taxonomy" id="644383"/>
    <lineage>
        <taxon>Bacteria</taxon>
        <taxon>Bacillati</taxon>
        <taxon>Chloroflexota</taxon>
        <taxon>Ktedonobacteria</taxon>
        <taxon>Ktedonobacterales</taxon>
        <taxon>Thermosporotrichaceae</taxon>
        <taxon>Thermosporothrix</taxon>
    </lineage>
</organism>
<gene>
    <name evidence="8" type="ORF">EI42_02899</name>
</gene>
<protein>
    <submittedName>
        <fullName evidence="8">Putative membrane protein YccC</fullName>
    </submittedName>
</protein>
<feature type="transmembrane region" description="Helical" evidence="5">
    <location>
        <begin position="72"/>
        <end position="91"/>
    </location>
</feature>
<feature type="transmembrane region" description="Helical" evidence="5">
    <location>
        <begin position="477"/>
        <end position="494"/>
    </location>
</feature>
<dbReference type="Proteomes" id="UP000248806">
    <property type="component" value="Unassembled WGS sequence"/>
</dbReference>
<evidence type="ECO:0000313" key="9">
    <source>
        <dbReference type="Proteomes" id="UP000248806"/>
    </source>
</evidence>
<evidence type="ECO:0000259" key="6">
    <source>
        <dbReference type="Pfam" id="PF12805"/>
    </source>
</evidence>
<dbReference type="PANTHER" id="PTHR47804">
    <property type="entry name" value="60S RIBOSOMAL PROTEIN L19"/>
    <property type="match status" value="1"/>
</dbReference>
<dbReference type="OrthoDB" id="128040at2"/>
<evidence type="ECO:0000256" key="3">
    <source>
        <dbReference type="ARBA" id="ARBA00022989"/>
    </source>
</evidence>
<keyword evidence="3 5" id="KW-1133">Transmembrane helix</keyword>